<feature type="domain" description="NAC" evidence="6">
    <location>
        <begin position="7"/>
        <end position="156"/>
    </location>
</feature>
<keyword evidence="2" id="KW-0238">DNA-binding</keyword>
<feature type="compositionally biased region" description="Polar residues" evidence="5">
    <location>
        <begin position="193"/>
        <end position="206"/>
    </location>
</feature>
<feature type="compositionally biased region" description="Low complexity" evidence="5">
    <location>
        <begin position="207"/>
        <end position="220"/>
    </location>
</feature>
<feature type="compositionally biased region" description="Polar residues" evidence="5">
    <location>
        <begin position="252"/>
        <end position="263"/>
    </location>
</feature>
<dbReference type="SUPFAM" id="SSF101941">
    <property type="entry name" value="NAC domain"/>
    <property type="match status" value="1"/>
</dbReference>
<dbReference type="STRING" id="4537.A0A0E0JMD6"/>
<name>A0A0E0JMD6_ORYPU</name>
<protein>
    <recommendedName>
        <fullName evidence="6">NAC domain-containing protein</fullName>
    </recommendedName>
</protein>
<dbReference type="EnsemblPlants" id="OPUNC01G26350.1">
    <property type="protein sequence ID" value="OPUNC01G26350.1"/>
    <property type="gene ID" value="OPUNC01G26350"/>
</dbReference>
<dbReference type="Proteomes" id="UP000026962">
    <property type="component" value="Chromosome 1"/>
</dbReference>
<feature type="compositionally biased region" description="Basic and acidic residues" evidence="5">
    <location>
        <begin position="223"/>
        <end position="235"/>
    </location>
</feature>
<keyword evidence="4" id="KW-0539">Nucleus</keyword>
<reference evidence="7" key="1">
    <citation type="submission" date="2015-04" db="UniProtKB">
        <authorList>
            <consortium name="EnsemblPlants"/>
        </authorList>
    </citation>
    <scope>IDENTIFICATION</scope>
</reference>
<dbReference type="Gene3D" id="2.170.150.80">
    <property type="entry name" value="NAC domain"/>
    <property type="match status" value="1"/>
</dbReference>
<dbReference type="GO" id="GO:0003677">
    <property type="term" value="F:DNA binding"/>
    <property type="evidence" value="ECO:0007669"/>
    <property type="project" value="UniProtKB-KW"/>
</dbReference>
<reference evidence="7" key="2">
    <citation type="submission" date="2018-05" db="EMBL/GenBank/DDBJ databases">
        <title>OpunRS2 (Oryza punctata Reference Sequence Version 2).</title>
        <authorList>
            <person name="Zhang J."/>
            <person name="Kudrna D."/>
            <person name="Lee S."/>
            <person name="Talag J."/>
            <person name="Welchert J."/>
            <person name="Wing R.A."/>
        </authorList>
    </citation>
    <scope>NUCLEOTIDE SEQUENCE [LARGE SCALE GENOMIC DNA]</scope>
</reference>
<organism evidence="7">
    <name type="scientific">Oryza punctata</name>
    <name type="common">Red rice</name>
    <dbReference type="NCBI Taxonomy" id="4537"/>
    <lineage>
        <taxon>Eukaryota</taxon>
        <taxon>Viridiplantae</taxon>
        <taxon>Streptophyta</taxon>
        <taxon>Embryophyta</taxon>
        <taxon>Tracheophyta</taxon>
        <taxon>Spermatophyta</taxon>
        <taxon>Magnoliopsida</taxon>
        <taxon>Liliopsida</taxon>
        <taxon>Poales</taxon>
        <taxon>Poaceae</taxon>
        <taxon>BOP clade</taxon>
        <taxon>Oryzoideae</taxon>
        <taxon>Oryzeae</taxon>
        <taxon>Oryzinae</taxon>
        <taxon>Oryza</taxon>
    </lineage>
</organism>
<evidence type="ECO:0000256" key="2">
    <source>
        <dbReference type="ARBA" id="ARBA00023125"/>
    </source>
</evidence>
<feature type="region of interest" description="Disordered" evidence="5">
    <location>
        <begin position="178"/>
        <end position="263"/>
    </location>
</feature>
<keyword evidence="8" id="KW-1185">Reference proteome</keyword>
<dbReference type="Pfam" id="PF02365">
    <property type="entry name" value="NAM"/>
    <property type="match status" value="1"/>
</dbReference>
<dbReference type="PROSITE" id="PS51005">
    <property type="entry name" value="NAC"/>
    <property type="match status" value="1"/>
</dbReference>
<dbReference type="HOGENOM" id="CLU_722381_0_0_1"/>
<evidence type="ECO:0000256" key="4">
    <source>
        <dbReference type="ARBA" id="ARBA00023242"/>
    </source>
</evidence>
<evidence type="ECO:0000256" key="5">
    <source>
        <dbReference type="SAM" id="MobiDB-lite"/>
    </source>
</evidence>
<dbReference type="PANTHER" id="PTHR31719:SF43">
    <property type="entry name" value="NAC TRANSCRIPTION FACTOR 56"/>
    <property type="match status" value="1"/>
</dbReference>
<dbReference type="InterPro" id="IPR036093">
    <property type="entry name" value="NAC_dom_sf"/>
</dbReference>
<dbReference type="Gramene" id="OPUNC01G26350.1">
    <property type="protein sequence ID" value="OPUNC01G26350.1"/>
    <property type="gene ID" value="OPUNC01G26350"/>
</dbReference>
<evidence type="ECO:0000313" key="7">
    <source>
        <dbReference type="EnsemblPlants" id="OPUNC01G26350.1"/>
    </source>
</evidence>
<evidence type="ECO:0000313" key="8">
    <source>
        <dbReference type="Proteomes" id="UP000026962"/>
    </source>
</evidence>
<dbReference type="InterPro" id="IPR003441">
    <property type="entry name" value="NAC-dom"/>
</dbReference>
<keyword evidence="1" id="KW-0805">Transcription regulation</keyword>
<dbReference type="GO" id="GO:0006355">
    <property type="term" value="P:regulation of DNA-templated transcription"/>
    <property type="evidence" value="ECO:0007669"/>
    <property type="project" value="InterPro"/>
</dbReference>
<evidence type="ECO:0000256" key="3">
    <source>
        <dbReference type="ARBA" id="ARBA00023163"/>
    </source>
</evidence>
<dbReference type="PANTHER" id="PTHR31719">
    <property type="entry name" value="NAC TRANSCRIPTION FACTOR 56"/>
    <property type="match status" value="1"/>
</dbReference>
<evidence type="ECO:0000259" key="6">
    <source>
        <dbReference type="PROSITE" id="PS51005"/>
    </source>
</evidence>
<dbReference type="AlphaFoldDB" id="A0A0E0JMD6"/>
<keyword evidence="3" id="KW-0804">Transcription</keyword>
<sequence length="383" mass="41666">MVDACPPVLASSWHPSELELITSYLQPRVSSSANKAACHHRFIYNVDVYSDDPARLTTKFRPALSGDREKVLFFFSPARTKTSRGHRRARTVVDTGEGAGAPKLASRPFSTPAGNVLDTRSRTGWLMVELGLDREQQQENLTDDDSPLVLCKIYFTPRTPAGGRMPLDLAGLKRNAAGELVGPSTPPAGQRRPSLSGSTENDSTQAGSSGSKEASDGSSGPKEASETKSITERADASTAASTENSIAERSDGTTTISTELPQQQPIVPVVKACRDRDTMDVDCPTRVEAHHNIVDDDDDHDHARVGHTSTPCLKIHNPRPAQPIVLGRTTTQPWPVQAAAHRSTTTTHWVWVTTDQTSSRSRCKRRAFSEARRRRRATCPGIA</sequence>
<accession>A0A0E0JMD6</accession>
<evidence type="ECO:0000256" key="1">
    <source>
        <dbReference type="ARBA" id="ARBA00023015"/>
    </source>
</evidence>
<proteinExistence type="predicted"/>